<dbReference type="Proteomes" id="UP000538075">
    <property type="component" value="Unassembled WGS sequence"/>
</dbReference>
<accession>A0A838WYA0</accession>
<evidence type="ECO:0000313" key="1">
    <source>
        <dbReference type="EMBL" id="MBA4467159.1"/>
    </source>
</evidence>
<protein>
    <submittedName>
        <fullName evidence="1">Uncharacterized protein</fullName>
    </submittedName>
</protein>
<comment type="caution">
    <text evidence="1">The sequence shown here is derived from an EMBL/GenBank/DDBJ whole genome shotgun (WGS) entry which is preliminary data.</text>
</comment>
<proteinExistence type="predicted"/>
<evidence type="ECO:0000313" key="2">
    <source>
        <dbReference type="Proteomes" id="UP000538075"/>
    </source>
</evidence>
<gene>
    <name evidence="1" type="ORF">FHK98_18060</name>
</gene>
<organism evidence="1 2">
    <name type="scientific">Cylindrospermopsis raciborskii CS-506_A</name>
    <dbReference type="NCBI Taxonomy" id="2585140"/>
    <lineage>
        <taxon>Bacteria</taxon>
        <taxon>Bacillati</taxon>
        <taxon>Cyanobacteriota</taxon>
        <taxon>Cyanophyceae</taxon>
        <taxon>Nostocales</taxon>
        <taxon>Aphanizomenonaceae</taxon>
        <taxon>Cylindrospermopsis</taxon>
    </lineage>
</organism>
<name>A0A838WYA0_9CYAN</name>
<dbReference type="AlphaFoldDB" id="A0A838WYA0"/>
<sequence length="46" mass="5340">MINLWEVDVNLVFEQKISTLLPFVPILQGENRQDKLRDRSQAVKTG</sequence>
<dbReference type="EMBL" id="VDFG01001181">
    <property type="protein sequence ID" value="MBA4467159.1"/>
    <property type="molecule type" value="Genomic_DNA"/>
</dbReference>
<reference evidence="1 2" key="1">
    <citation type="journal article" date="2020" name="J. Appl. Phycol.">
        <title>Morphological changes and genome evolution in Raphidiopsis raciborskii CS-506 after 23 years in culture.</title>
        <authorList>
            <person name="Willis A."/>
            <person name="Bent S.J."/>
            <person name="Jameson I.D."/>
        </authorList>
    </citation>
    <scope>NUCLEOTIDE SEQUENCE [LARGE SCALE GENOMIC DNA]</scope>
    <source>
        <strain evidence="1 2">CS-506_A</strain>
    </source>
</reference>